<dbReference type="Pfam" id="PF13649">
    <property type="entry name" value="Methyltransf_25"/>
    <property type="match status" value="1"/>
</dbReference>
<dbReference type="BioCyc" id="JESP1508404:G14D9-13630-MONOMER"/>
<dbReference type="KEGG" id="jeo:JMA_43070"/>
<feature type="binding site" evidence="3">
    <location>
        <position position="29"/>
    </location>
    <ligand>
        <name>S-adenosyl-L-methionine</name>
        <dbReference type="ChEBI" id="CHEBI:59789"/>
    </ligand>
</feature>
<dbReference type="EMBL" id="CP009417">
    <property type="protein sequence ID" value="AJD93624.1"/>
    <property type="molecule type" value="Genomic_DNA"/>
</dbReference>
<keyword evidence="5" id="KW-0614">Plasmid</keyword>
<dbReference type="InterPro" id="IPR005271">
    <property type="entry name" value="CmoA"/>
</dbReference>
<name>A0A0B5B0B5_9BACL</name>
<keyword evidence="6" id="KW-1185">Reference proteome</keyword>
<protein>
    <recommendedName>
        <fullName evidence="4">Methyltransferase domain-containing protein</fullName>
    </recommendedName>
</protein>
<keyword evidence="1" id="KW-0808">Transferase</keyword>
<dbReference type="OrthoDB" id="213472at2"/>
<dbReference type="PANTHER" id="PTHR43861">
    <property type="entry name" value="TRANS-ACONITATE 2-METHYLTRANSFERASE-RELATED"/>
    <property type="match status" value="1"/>
</dbReference>
<sequence>MFEEQRKWKFDEKIAPVFDAHVQQSVPGYARIQESVASMTDFFCESGSVVLDLGCSTGETLVRIKSMGVDKKILCMGVDESPDMIQQAIKKTKGDSDYRFYQDRLEAFEFPSDVSVITSILTMQFVKQRYRLDVLKKIYQSLEPGGAFFFVEKTFAERALVQDLFTQVYHDFKESQGLSKEEIRLKDKSLRGVMLPRTVKENEYLLKEAGFEHVEMFFKDLHFTGWIAIK</sequence>
<dbReference type="Gene3D" id="3.40.50.150">
    <property type="entry name" value="Vaccinia Virus protein VP39"/>
    <property type="match status" value="1"/>
</dbReference>
<organism evidence="5 6">
    <name type="scientific">Jeotgalibacillus malaysiensis</name>
    <dbReference type="NCBI Taxonomy" id="1508404"/>
    <lineage>
        <taxon>Bacteria</taxon>
        <taxon>Bacillati</taxon>
        <taxon>Bacillota</taxon>
        <taxon>Bacilli</taxon>
        <taxon>Bacillales</taxon>
        <taxon>Caryophanaceae</taxon>
        <taxon>Jeotgalibacillus</taxon>
    </lineage>
</organism>
<evidence type="ECO:0000256" key="3">
    <source>
        <dbReference type="PIRSR" id="PIRSR006325-1"/>
    </source>
</evidence>
<evidence type="ECO:0000313" key="5">
    <source>
        <dbReference type="EMBL" id="AJD93624.1"/>
    </source>
</evidence>
<reference evidence="5 6" key="1">
    <citation type="submission" date="2014-08" db="EMBL/GenBank/DDBJ databases">
        <title>Complete genome of a marine bacteria Jeotgalibacillus malaysiensis.</title>
        <authorList>
            <person name="Yaakop A.S."/>
            <person name="Chan K.-G."/>
            <person name="Goh K.M."/>
        </authorList>
    </citation>
    <scope>NUCLEOTIDE SEQUENCE [LARGE SCALE GENOMIC DNA]</scope>
    <source>
        <strain evidence="5 6">D5</strain>
        <plasmid evidence="6">Plasmid</plasmid>
    </source>
</reference>
<evidence type="ECO:0000259" key="4">
    <source>
        <dbReference type="Pfam" id="PF13649"/>
    </source>
</evidence>
<feature type="domain" description="Methyltransferase" evidence="4">
    <location>
        <begin position="50"/>
        <end position="146"/>
    </location>
</feature>
<dbReference type="HOGENOM" id="CLU_078475_1_1_9"/>
<geneLocation type="plasmid" evidence="6"/>
<keyword evidence="2 3" id="KW-0949">S-adenosyl-L-methionine</keyword>
<dbReference type="PIRSF" id="PIRSF006325">
    <property type="entry name" value="MeTrfase_bac"/>
    <property type="match status" value="1"/>
</dbReference>
<dbReference type="InterPro" id="IPR029063">
    <property type="entry name" value="SAM-dependent_MTases_sf"/>
</dbReference>
<evidence type="ECO:0000256" key="2">
    <source>
        <dbReference type="ARBA" id="ARBA00022691"/>
    </source>
</evidence>
<dbReference type="GO" id="GO:0016740">
    <property type="term" value="F:transferase activity"/>
    <property type="evidence" value="ECO:0007669"/>
    <property type="project" value="UniProtKB-KW"/>
</dbReference>
<evidence type="ECO:0000313" key="6">
    <source>
        <dbReference type="Proteomes" id="UP000031449"/>
    </source>
</evidence>
<dbReference type="Proteomes" id="UP000031449">
    <property type="component" value="Plasmid unnamed"/>
</dbReference>
<feature type="binding site" evidence="3">
    <location>
        <begin position="54"/>
        <end position="56"/>
    </location>
    <ligand>
        <name>S-adenosyl-L-methionine</name>
        <dbReference type="ChEBI" id="CHEBI:59789"/>
    </ligand>
</feature>
<gene>
    <name evidence="5" type="ORF">JMA_43070</name>
</gene>
<dbReference type="AlphaFoldDB" id="A0A0B5B0B5"/>
<dbReference type="CDD" id="cd02440">
    <property type="entry name" value="AdoMet_MTases"/>
    <property type="match status" value="1"/>
</dbReference>
<dbReference type="GO" id="GO:0002098">
    <property type="term" value="P:tRNA wobble uridine modification"/>
    <property type="evidence" value="ECO:0007669"/>
    <property type="project" value="InterPro"/>
</dbReference>
<dbReference type="InterPro" id="IPR041698">
    <property type="entry name" value="Methyltransf_25"/>
</dbReference>
<accession>A0A0B5B0B5</accession>
<dbReference type="PANTHER" id="PTHR43861:SF2">
    <property type="entry name" value="CARBOXY-S-ADENOSYL-L-METHIONINE SYNTHASE"/>
    <property type="match status" value="1"/>
</dbReference>
<evidence type="ECO:0000256" key="1">
    <source>
        <dbReference type="ARBA" id="ARBA00022679"/>
    </source>
</evidence>
<dbReference type="SUPFAM" id="SSF53335">
    <property type="entry name" value="S-adenosyl-L-methionine-dependent methyltransferases"/>
    <property type="match status" value="1"/>
</dbReference>
<proteinExistence type="predicted"/>